<evidence type="ECO:0000313" key="4">
    <source>
        <dbReference type="Proteomes" id="UP001159427"/>
    </source>
</evidence>
<evidence type="ECO:0000313" key="3">
    <source>
        <dbReference type="EMBL" id="CAH3016629.1"/>
    </source>
</evidence>
<gene>
    <name evidence="3" type="ORF">PEVE_00030901</name>
</gene>
<evidence type="ECO:0000259" key="2">
    <source>
        <dbReference type="Pfam" id="PF15391"/>
    </source>
</evidence>
<name>A0ABN8LRA0_9CNID</name>
<feature type="compositionally biased region" description="Polar residues" evidence="1">
    <location>
        <begin position="247"/>
        <end position="279"/>
    </location>
</feature>
<keyword evidence="4" id="KW-1185">Reference proteome</keyword>
<feature type="region of interest" description="Disordered" evidence="1">
    <location>
        <begin position="1"/>
        <end position="36"/>
    </location>
</feature>
<protein>
    <recommendedName>
        <fullName evidence="2">DUF4614 domain-containing protein</fullName>
    </recommendedName>
</protein>
<dbReference type="Pfam" id="PF15391">
    <property type="entry name" value="DUF4614"/>
    <property type="match status" value="1"/>
</dbReference>
<dbReference type="InterPro" id="IPR040120">
    <property type="entry name" value="C19orf44-like"/>
</dbReference>
<dbReference type="PANTHER" id="PTHR22409">
    <property type="entry name" value="CHROMOSOME 19 OPEN READING FRAME 44"/>
    <property type="match status" value="1"/>
</dbReference>
<feature type="region of interest" description="Disordered" evidence="1">
    <location>
        <begin position="181"/>
        <end position="343"/>
    </location>
</feature>
<feature type="compositionally biased region" description="Basic and acidic residues" evidence="1">
    <location>
        <begin position="317"/>
        <end position="343"/>
    </location>
</feature>
<feature type="compositionally biased region" description="Basic and acidic residues" evidence="1">
    <location>
        <begin position="231"/>
        <end position="245"/>
    </location>
</feature>
<accession>A0ABN8LRA0</accession>
<feature type="compositionally biased region" description="Basic and acidic residues" evidence="1">
    <location>
        <begin position="214"/>
        <end position="223"/>
    </location>
</feature>
<dbReference type="PANTHER" id="PTHR22409:SF2">
    <property type="entry name" value="CHROMOSOME 19 OPEN READING FRAME 44"/>
    <property type="match status" value="1"/>
</dbReference>
<dbReference type="Proteomes" id="UP001159427">
    <property type="component" value="Unassembled WGS sequence"/>
</dbReference>
<proteinExistence type="predicted"/>
<comment type="caution">
    <text evidence="3">The sequence shown here is derived from an EMBL/GenBank/DDBJ whole genome shotgun (WGS) entry which is preliminary data.</text>
</comment>
<dbReference type="EMBL" id="CALNXI010000044">
    <property type="protein sequence ID" value="CAH3016629.1"/>
    <property type="molecule type" value="Genomic_DNA"/>
</dbReference>
<evidence type="ECO:0000256" key="1">
    <source>
        <dbReference type="SAM" id="MobiDB-lite"/>
    </source>
</evidence>
<dbReference type="InterPro" id="IPR027884">
    <property type="entry name" value="DUF4614"/>
</dbReference>
<feature type="compositionally biased region" description="Low complexity" evidence="1">
    <location>
        <begin position="280"/>
        <end position="292"/>
    </location>
</feature>
<feature type="compositionally biased region" description="Basic and acidic residues" evidence="1">
    <location>
        <begin position="10"/>
        <end position="28"/>
    </location>
</feature>
<feature type="domain" description="DUF4614" evidence="2">
    <location>
        <begin position="284"/>
        <end position="462"/>
    </location>
</feature>
<reference evidence="3 4" key="1">
    <citation type="submission" date="2022-05" db="EMBL/GenBank/DDBJ databases">
        <authorList>
            <consortium name="Genoscope - CEA"/>
            <person name="William W."/>
        </authorList>
    </citation>
    <scope>NUCLEOTIDE SEQUENCE [LARGE SCALE GENOMIC DNA]</scope>
</reference>
<sequence>MASKRQKWKGSAEKARRMSRESLTDSRKSSVLGEETSANELAEYLETLKKKSGIKSLWKGESFDRVVRDEEDKTPDISISSMDDEIDEKLNSEKLEDVDDVDDFKVNVQMFSRSPTPTNDNSSDSSINPMKGLQMAEFAFSDDDQSDDVIANNRLEDKLKSLTVSGKDVRSVVNDLSEAAEVLTEDEVEEEIEEDVIEDETAENTKNRNRSNSRNKDISERNHLSSPRSVSDAEIRTVSKQEKNRTRSQQSYTADFSSESEVRTQNSPPHSYTGSEQNTSRSSRISKSSRSSRSSRDSRSSRRSRSSRTSRSSRSSRSHERSRSKESSTDFSKSKNKDRGNKYKCDVGVQTAPAVDQFTIPPGTLITLANHIGHRQYIEPIKTRSNYMWLTQSAGKCMRAPMTAYNPAIVVLNNMLREQIRLVEQFVEINQRMYESYSSGLNNNYRYTTLEDTQQFIRKNRPKPLSYEEALEQVKREER</sequence>
<organism evidence="3 4">
    <name type="scientific">Porites evermanni</name>
    <dbReference type="NCBI Taxonomy" id="104178"/>
    <lineage>
        <taxon>Eukaryota</taxon>
        <taxon>Metazoa</taxon>
        <taxon>Cnidaria</taxon>
        <taxon>Anthozoa</taxon>
        <taxon>Hexacorallia</taxon>
        <taxon>Scleractinia</taxon>
        <taxon>Fungiina</taxon>
        <taxon>Poritidae</taxon>
        <taxon>Porites</taxon>
    </lineage>
</organism>
<feature type="compositionally biased region" description="Acidic residues" evidence="1">
    <location>
        <begin position="183"/>
        <end position="202"/>
    </location>
</feature>